<sequence length="113" mass="12975">MMCDAPKQPRDRDGDRKLGRERGRETSNLKFVDTETFPERLLLCPSPYPTILDVPGSPHTYWGRFLCVPETSPSPRRTRYVRRHQVGVPVQPDAPSDVLGYVVLLLLHQHLKL</sequence>
<evidence type="ECO:0000313" key="3">
    <source>
        <dbReference type="Proteomes" id="UP000823674"/>
    </source>
</evidence>
<protein>
    <submittedName>
        <fullName evidence="2">Uncharacterized protein</fullName>
    </submittedName>
</protein>
<accession>A0ABQ7NQD8</accession>
<gene>
    <name evidence="2" type="primary">A01g500930.1_BraROA</name>
    <name evidence="2" type="ORF">IGI04_000639</name>
</gene>
<evidence type="ECO:0000313" key="2">
    <source>
        <dbReference type="EMBL" id="KAG5413072.1"/>
    </source>
</evidence>
<dbReference type="EMBL" id="JADBGQ010000001">
    <property type="protein sequence ID" value="KAG5413072.1"/>
    <property type="molecule type" value="Genomic_DNA"/>
</dbReference>
<dbReference type="Proteomes" id="UP000823674">
    <property type="component" value="Chromosome A01"/>
</dbReference>
<reference evidence="2 3" key="1">
    <citation type="submission" date="2021-03" db="EMBL/GenBank/DDBJ databases">
        <authorList>
            <person name="King G.J."/>
            <person name="Bancroft I."/>
            <person name="Baten A."/>
            <person name="Bloomfield J."/>
            <person name="Borpatragohain P."/>
            <person name="He Z."/>
            <person name="Irish N."/>
            <person name="Irwin J."/>
            <person name="Liu K."/>
            <person name="Mauleon R.P."/>
            <person name="Moore J."/>
            <person name="Morris R."/>
            <person name="Ostergaard L."/>
            <person name="Wang B."/>
            <person name="Wells R."/>
        </authorList>
    </citation>
    <scope>NUCLEOTIDE SEQUENCE [LARGE SCALE GENOMIC DNA]</scope>
    <source>
        <strain evidence="2">R-o-18</strain>
        <tissue evidence="2">Leaf</tissue>
    </source>
</reference>
<comment type="caution">
    <text evidence="2">The sequence shown here is derived from an EMBL/GenBank/DDBJ whole genome shotgun (WGS) entry which is preliminary data.</text>
</comment>
<organism evidence="2 3">
    <name type="scientific">Brassica rapa subsp. trilocularis</name>
    <dbReference type="NCBI Taxonomy" id="1813537"/>
    <lineage>
        <taxon>Eukaryota</taxon>
        <taxon>Viridiplantae</taxon>
        <taxon>Streptophyta</taxon>
        <taxon>Embryophyta</taxon>
        <taxon>Tracheophyta</taxon>
        <taxon>Spermatophyta</taxon>
        <taxon>Magnoliopsida</taxon>
        <taxon>eudicotyledons</taxon>
        <taxon>Gunneridae</taxon>
        <taxon>Pentapetalae</taxon>
        <taxon>rosids</taxon>
        <taxon>malvids</taxon>
        <taxon>Brassicales</taxon>
        <taxon>Brassicaceae</taxon>
        <taxon>Brassiceae</taxon>
        <taxon>Brassica</taxon>
    </lineage>
</organism>
<feature type="compositionally biased region" description="Basic and acidic residues" evidence="1">
    <location>
        <begin position="7"/>
        <end position="27"/>
    </location>
</feature>
<evidence type="ECO:0000256" key="1">
    <source>
        <dbReference type="SAM" id="MobiDB-lite"/>
    </source>
</evidence>
<name>A0ABQ7NQD8_BRACM</name>
<proteinExistence type="predicted"/>
<feature type="region of interest" description="Disordered" evidence="1">
    <location>
        <begin position="1"/>
        <end position="27"/>
    </location>
</feature>
<keyword evidence="3" id="KW-1185">Reference proteome</keyword>